<sequence>MKVYLTFDIEIWCNSWEELEARFPRSFQRYIYGRSPSGDYALPKTMEVLDRHDLMGVFFVEPLFAGRFGVEHLAIIVEMIRAGKHDIQLHLHPEWTDEIRPLLFPGASAKRQHLSYYTLEEQSTLLDYGRRLLASAGCDKITAFRAGSFACNANTYRALRQSGIAVDSSLNAAHPDSGIDLRNTLDFNQPQKFEGVSILPMTVFRDGFGKPRPAQIGACSFAEMRGALETAARNGSQHFVILSHNFEMLRPGRCDPDRIVVRRFEALCAFLASQRDRFEVSTLSPAPSIDRETRGHIASTSLSATLQRHGEQLARRLLA</sequence>
<dbReference type="InterPro" id="IPR011330">
    <property type="entry name" value="Glyco_hydro/deAcase_b/a-brl"/>
</dbReference>
<dbReference type="EMBL" id="SPMY01000041">
    <property type="protein sequence ID" value="NMQ28857.1"/>
    <property type="molecule type" value="Genomic_DNA"/>
</dbReference>
<dbReference type="CDD" id="cd10933">
    <property type="entry name" value="CE4_u9"/>
    <property type="match status" value="1"/>
</dbReference>
<evidence type="ECO:0000313" key="1">
    <source>
        <dbReference type="EMBL" id="NMQ28857.1"/>
    </source>
</evidence>
<name>A0ABX1TX60_9PROT</name>
<reference evidence="1 2" key="1">
    <citation type="submission" date="2019-03" db="EMBL/GenBank/DDBJ databases">
        <title>Metabolic reconstructions from genomes of highly enriched 'Candidatus Accumulibacter' and 'Candidatus Competibacter' bioreactor populations.</title>
        <authorList>
            <person name="Annavajhala M.K."/>
            <person name="Welles L."/>
            <person name="Abbas B."/>
            <person name="Sorokin D."/>
            <person name="Park H."/>
            <person name="Van Loosdrecht M."/>
            <person name="Chandran K."/>
        </authorList>
    </citation>
    <scope>NUCLEOTIDE SEQUENCE [LARGE SCALE GENOMIC DNA]</scope>
    <source>
        <strain evidence="1 2">SBR_S</strain>
    </source>
</reference>
<dbReference type="SUPFAM" id="SSF88713">
    <property type="entry name" value="Glycoside hydrolase/deacetylase"/>
    <property type="match status" value="1"/>
</dbReference>
<dbReference type="Proteomes" id="UP000749010">
    <property type="component" value="Unassembled WGS sequence"/>
</dbReference>
<evidence type="ECO:0000313" key="2">
    <source>
        <dbReference type="Proteomes" id="UP000749010"/>
    </source>
</evidence>
<proteinExistence type="predicted"/>
<comment type="caution">
    <text evidence="1">The sequence shown here is derived from an EMBL/GenBank/DDBJ whole genome shotgun (WGS) entry which is preliminary data.</text>
</comment>
<keyword evidence="2" id="KW-1185">Reference proteome</keyword>
<dbReference type="RefSeq" id="WP_169067309.1">
    <property type="nucleotide sequence ID" value="NZ_SPMY01000041.1"/>
</dbReference>
<organism evidence="1 2">
    <name type="scientific">Candidatus Accumulibacter phosphatis</name>
    <dbReference type="NCBI Taxonomy" id="327160"/>
    <lineage>
        <taxon>Bacteria</taxon>
        <taxon>Pseudomonadati</taxon>
        <taxon>Pseudomonadota</taxon>
        <taxon>Betaproteobacteria</taxon>
        <taxon>Candidatus Accumulibacter</taxon>
    </lineage>
</organism>
<dbReference type="Gene3D" id="3.20.20.370">
    <property type="entry name" value="Glycoside hydrolase/deacetylase"/>
    <property type="match status" value="1"/>
</dbReference>
<protein>
    <submittedName>
        <fullName evidence="1">Polysaccharide deacetylase</fullName>
    </submittedName>
</protein>
<gene>
    <name evidence="1" type="ORF">E4Q23_14475</name>
</gene>
<accession>A0ABX1TX60</accession>